<dbReference type="PATRIC" id="fig|1321816.3.peg.531"/>
<evidence type="ECO:0000256" key="3">
    <source>
        <dbReference type="ARBA" id="ARBA00022801"/>
    </source>
</evidence>
<evidence type="ECO:0000313" key="6">
    <source>
        <dbReference type="Proteomes" id="UP000016519"/>
    </source>
</evidence>
<dbReference type="InterPro" id="IPR037057">
    <property type="entry name" value="DNA_rep_MutH/T2_RE_sf"/>
</dbReference>
<dbReference type="Pfam" id="PF02976">
    <property type="entry name" value="MutH"/>
    <property type="match status" value="1"/>
</dbReference>
<dbReference type="SMART" id="SM00927">
    <property type="entry name" value="MutH"/>
    <property type="match status" value="1"/>
</dbReference>
<proteinExistence type="predicted"/>
<keyword evidence="3" id="KW-0378">Hydrolase</keyword>
<evidence type="ECO:0000256" key="1">
    <source>
        <dbReference type="ARBA" id="ARBA00022722"/>
    </source>
</evidence>
<dbReference type="GO" id="GO:0003677">
    <property type="term" value="F:DNA binding"/>
    <property type="evidence" value="ECO:0007669"/>
    <property type="project" value="InterPro"/>
</dbReference>
<comment type="caution">
    <text evidence="5">The sequence shown here is derived from an EMBL/GenBank/DDBJ whole genome shotgun (WGS) entry which is preliminary data.</text>
</comment>
<dbReference type="CDD" id="cd22355">
    <property type="entry name" value="Sau3AI_C"/>
    <property type="match status" value="1"/>
</dbReference>
<dbReference type="SUPFAM" id="SSF52980">
    <property type="entry name" value="Restriction endonuclease-like"/>
    <property type="match status" value="2"/>
</dbReference>
<feature type="domain" description="DNA mismatch repair MutH/Type II restriction enzyme Sau3AI" evidence="4">
    <location>
        <begin position="59"/>
        <end position="184"/>
    </location>
</feature>
<protein>
    <submittedName>
        <fullName evidence="5">DNA mismatch repair enzyme MutH</fullName>
    </submittedName>
</protein>
<reference evidence="5 6" key="1">
    <citation type="submission" date="2013-08" db="EMBL/GenBank/DDBJ databases">
        <authorList>
            <person name="Weinstock G."/>
            <person name="Sodergren E."/>
            <person name="Wylie T."/>
            <person name="Fulton L."/>
            <person name="Fulton R."/>
            <person name="Fronick C."/>
            <person name="O'Laughlin M."/>
            <person name="Godfrey J."/>
            <person name="Miner T."/>
            <person name="Herter B."/>
            <person name="Appelbaum E."/>
            <person name="Cordes M."/>
            <person name="Lek S."/>
            <person name="Wollam A."/>
            <person name="Pepin K.H."/>
            <person name="Palsikar V.B."/>
            <person name="Mitreva M."/>
            <person name="Wilson R.K."/>
        </authorList>
    </citation>
    <scope>NUCLEOTIDE SEQUENCE [LARGE SCALE GENOMIC DNA]</scope>
    <source>
        <strain evidence="5 6">F0580</strain>
    </source>
</reference>
<keyword evidence="6" id="KW-1185">Reference proteome</keyword>
<dbReference type="Gene3D" id="3.40.600.10">
    <property type="entry name" value="DNA mismatch repair MutH/Restriction endonuclease, type II"/>
    <property type="match status" value="2"/>
</dbReference>
<keyword evidence="1" id="KW-0540">Nuclease</keyword>
<dbReference type="RefSeq" id="WP_021617753.1">
    <property type="nucleotide sequence ID" value="NZ_KE952644.1"/>
</dbReference>
<dbReference type="InterPro" id="IPR011335">
    <property type="entry name" value="Restrct_endonuc-II-like"/>
</dbReference>
<accession>U1SKG9</accession>
<sequence length="503" mass="58036">MTKEGNHSFTRSELERLLNATLNKTLGEVDKNNVFKKTEGTRKITGIAGDVIEQSVLGYPADSKQAPDLNVDGLPVELKVTGIRRKKTKKNTATAEHTISKKTRNFDDFEAKEPMSITAVQPEKISEQTFENSPFWHKVKNMLLVYYWYKSDSTVSASEYRNFEILKYQFHEFSGVELETLKKDWQLIHDFLTEINQNSLNPKADYPRLSSELRDKLSMLDTAPKFPNRPRFRLKRSVVDIMFKKAMGEKYEALAHGVFDVDTLDERSDELTKQYAGKTTLELVNELGIELQKNGHLPKNVHEQIVVAMLTDNKVKTKINKLEVFARTGVIGKTITLRSNGIPKEDTKFFHLDFDEIARRNVEDEDGLISDCTFEDSYIYNYLHEQSFFFGVFQLTDATKKTEDGSSIFKGFKRITISEEDIYNEAQALWEDIRSKIHNHTLELDEKNGAPNFFKGKDHPMFVRGSAPNSSYIHKTEVVNGRKMIPQYFWMSKKYIQELLEAD</sequence>
<name>U1SKG9_9BIFI</name>
<keyword evidence="2" id="KW-0255">Endonuclease</keyword>
<gene>
    <name evidence="5" type="ORF">HMPREF9244_00614</name>
</gene>
<dbReference type="AlphaFoldDB" id="U1SKG9"/>
<dbReference type="GO" id="GO:0016787">
    <property type="term" value="F:hydrolase activity"/>
    <property type="evidence" value="ECO:0007669"/>
    <property type="project" value="UniProtKB-KW"/>
</dbReference>
<dbReference type="EMBL" id="AWSI01000017">
    <property type="protein sequence ID" value="ERH31172.1"/>
    <property type="molecule type" value="Genomic_DNA"/>
</dbReference>
<dbReference type="HOGENOM" id="CLU_514675_0_0_11"/>
<dbReference type="GO" id="GO:0004519">
    <property type="term" value="F:endonuclease activity"/>
    <property type="evidence" value="ECO:0007669"/>
    <property type="project" value="UniProtKB-KW"/>
</dbReference>
<evidence type="ECO:0000256" key="2">
    <source>
        <dbReference type="ARBA" id="ARBA00022759"/>
    </source>
</evidence>
<organism evidence="5 6">
    <name type="scientific">Alloscardovia omnicolens F0580</name>
    <dbReference type="NCBI Taxonomy" id="1321816"/>
    <lineage>
        <taxon>Bacteria</taxon>
        <taxon>Bacillati</taxon>
        <taxon>Actinomycetota</taxon>
        <taxon>Actinomycetes</taxon>
        <taxon>Bifidobacteriales</taxon>
        <taxon>Bifidobacteriaceae</taxon>
        <taxon>Alloscardovia</taxon>
    </lineage>
</organism>
<dbReference type="InterPro" id="IPR011337">
    <property type="entry name" value="DNA_rep_MutH/RE_typeII_Sau3AI"/>
</dbReference>
<dbReference type="Proteomes" id="UP000016519">
    <property type="component" value="Unassembled WGS sequence"/>
</dbReference>
<evidence type="ECO:0000313" key="5">
    <source>
        <dbReference type="EMBL" id="ERH31172.1"/>
    </source>
</evidence>
<evidence type="ECO:0000259" key="4">
    <source>
        <dbReference type="SMART" id="SM00927"/>
    </source>
</evidence>